<keyword evidence="4" id="KW-0998">Cell outer membrane</keyword>
<dbReference type="AlphaFoldDB" id="E3I4G0"/>
<evidence type="ECO:0000313" key="8">
    <source>
        <dbReference type="EMBL" id="ADP70475.1"/>
    </source>
</evidence>
<evidence type="ECO:0000256" key="1">
    <source>
        <dbReference type="ARBA" id="ARBA00004442"/>
    </source>
</evidence>
<organism evidence="8 9">
    <name type="scientific">Rhodomicrobium vannielii (strain ATCC 17100 / DSM 162 / LMG 4299 / NCIMB 10020 / ATH 3.1.1)</name>
    <dbReference type="NCBI Taxonomy" id="648757"/>
    <lineage>
        <taxon>Bacteria</taxon>
        <taxon>Pseudomonadati</taxon>
        <taxon>Pseudomonadota</taxon>
        <taxon>Alphaproteobacteria</taxon>
        <taxon>Hyphomicrobiales</taxon>
        <taxon>Hyphomicrobiaceae</taxon>
        <taxon>Rhodomicrobium</taxon>
    </lineage>
</organism>
<dbReference type="InterPro" id="IPR011250">
    <property type="entry name" value="OMP/PagP_B-barrel"/>
</dbReference>
<dbReference type="GO" id="GO:0009279">
    <property type="term" value="C:cell outer membrane"/>
    <property type="evidence" value="ECO:0007669"/>
    <property type="project" value="UniProtKB-SubCell"/>
</dbReference>
<comment type="similarity">
    <text evidence="5">Belongs to the Omp25/RopB family.</text>
</comment>
<dbReference type="Gene3D" id="2.40.160.20">
    <property type="match status" value="1"/>
</dbReference>
<dbReference type="Proteomes" id="UP000001399">
    <property type="component" value="Chromosome"/>
</dbReference>
<sequence>MGYKAILTVVTLTVAATGGVNATDIAKSAPGGLKDAPYVEVPWNWAGAYYGATIGYGSGGSKASVTANANDEHGVDTNDPDGVLLGGTIGYNYQIAPTWLIGAEADFSWLGLQGDQGKAVFDGHYWTGGWDGLFTLRGRLGYTMGRTLIYGTAGYAALHTNETISGNNTNESSFGTDWRSGWVVGGGVEHFLTERLSVKAEYLHAGFEDLTGATGFPGNYSATQNYKLESDLDLVRIGLNYKL</sequence>
<dbReference type="Pfam" id="PF13505">
    <property type="entry name" value="OMP_b-brl"/>
    <property type="match status" value="1"/>
</dbReference>
<keyword evidence="9" id="KW-1185">Reference proteome</keyword>
<dbReference type="PANTHER" id="PTHR34001:SF3">
    <property type="entry name" value="BLL7405 PROTEIN"/>
    <property type="match status" value="1"/>
</dbReference>
<dbReference type="RefSeq" id="WP_013418879.1">
    <property type="nucleotide sequence ID" value="NC_014664.1"/>
</dbReference>
<evidence type="ECO:0000259" key="7">
    <source>
        <dbReference type="Pfam" id="PF13505"/>
    </source>
</evidence>
<keyword evidence="3" id="KW-0472">Membrane</keyword>
<evidence type="ECO:0000256" key="3">
    <source>
        <dbReference type="ARBA" id="ARBA00023136"/>
    </source>
</evidence>
<dbReference type="SUPFAM" id="SSF56925">
    <property type="entry name" value="OMPA-like"/>
    <property type="match status" value="1"/>
</dbReference>
<dbReference type="InterPro" id="IPR051692">
    <property type="entry name" value="OMP-like"/>
</dbReference>
<evidence type="ECO:0000256" key="2">
    <source>
        <dbReference type="ARBA" id="ARBA00022729"/>
    </source>
</evidence>
<dbReference type="InterPro" id="IPR027385">
    <property type="entry name" value="Beta-barrel_OMP"/>
</dbReference>
<dbReference type="KEGG" id="rva:Rvan_1206"/>
<reference evidence="9" key="1">
    <citation type="journal article" date="2011" name="J. Bacteriol.">
        <title>Genome sequences of eight morphologically diverse alphaproteobacteria.</title>
        <authorList>
            <consortium name="US DOE Joint Genome Institute"/>
            <person name="Brown P.J."/>
            <person name="Kysela D.T."/>
            <person name="Buechlein A."/>
            <person name="Hemmerich C."/>
            <person name="Brun Y.V."/>
        </authorList>
    </citation>
    <scope>NUCLEOTIDE SEQUENCE [LARGE SCALE GENOMIC DNA]</scope>
    <source>
        <strain evidence="9">ATCC 17100 / ATH 3.1.1 / DSM 162 / LMG 4299</strain>
    </source>
</reference>
<name>E3I4G0_RHOVT</name>
<dbReference type="OrthoDB" id="9815357at2"/>
<evidence type="ECO:0000256" key="6">
    <source>
        <dbReference type="SAM" id="SignalP"/>
    </source>
</evidence>
<evidence type="ECO:0000313" key="9">
    <source>
        <dbReference type="Proteomes" id="UP000001399"/>
    </source>
</evidence>
<evidence type="ECO:0000256" key="5">
    <source>
        <dbReference type="ARBA" id="ARBA00038306"/>
    </source>
</evidence>
<proteinExistence type="inferred from homology"/>
<comment type="subcellular location">
    <subcellularLocation>
        <location evidence="1">Cell outer membrane</location>
    </subcellularLocation>
</comment>
<dbReference type="EMBL" id="CP002292">
    <property type="protein sequence ID" value="ADP70475.1"/>
    <property type="molecule type" value="Genomic_DNA"/>
</dbReference>
<feature type="signal peptide" evidence="6">
    <location>
        <begin position="1"/>
        <end position="22"/>
    </location>
</feature>
<protein>
    <submittedName>
        <fullName evidence="8">Putative outer-membrane immunogenic protein putative secreted protein</fullName>
    </submittedName>
</protein>
<dbReference type="PANTHER" id="PTHR34001">
    <property type="entry name" value="BLL7405 PROTEIN"/>
    <property type="match status" value="1"/>
</dbReference>
<accession>E3I4G0</accession>
<gene>
    <name evidence="8" type="ordered locus">Rvan_1206</name>
</gene>
<feature type="domain" description="Outer membrane protein beta-barrel" evidence="7">
    <location>
        <begin position="44"/>
        <end position="211"/>
    </location>
</feature>
<dbReference type="STRING" id="648757.Rvan_1206"/>
<feature type="chain" id="PRO_5003172227" evidence="6">
    <location>
        <begin position="23"/>
        <end position="243"/>
    </location>
</feature>
<dbReference type="eggNOG" id="COG3637">
    <property type="taxonomic scope" value="Bacteria"/>
</dbReference>
<dbReference type="HOGENOM" id="CLU_037100_0_1_5"/>
<evidence type="ECO:0000256" key="4">
    <source>
        <dbReference type="ARBA" id="ARBA00023237"/>
    </source>
</evidence>
<keyword evidence="2 6" id="KW-0732">Signal</keyword>